<evidence type="ECO:0000313" key="2">
    <source>
        <dbReference type="EMBL" id="ADD67552.1"/>
    </source>
</evidence>
<keyword evidence="1" id="KW-0472">Membrane</keyword>
<organism evidence="2 3">
    <name type="scientific">Denitrovibrio acetiphilus (strain DSM 12809 / NBRC 114555 / N2460)</name>
    <dbReference type="NCBI Taxonomy" id="522772"/>
    <lineage>
        <taxon>Bacteria</taxon>
        <taxon>Pseudomonadati</taxon>
        <taxon>Deferribacterota</taxon>
        <taxon>Deferribacteres</taxon>
        <taxon>Deferribacterales</taxon>
        <taxon>Geovibrionaceae</taxon>
        <taxon>Denitrovibrio</taxon>
    </lineage>
</organism>
<evidence type="ECO:0000313" key="3">
    <source>
        <dbReference type="Proteomes" id="UP000002012"/>
    </source>
</evidence>
<dbReference type="HOGENOM" id="CLU_1966951_0_0_0"/>
<proteinExistence type="predicted"/>
<keyword evidence="3" id="KW-1185">Reference proteome</keyword>
<name>D4H5D2_DENA2</name>
<keyword evidence="1" id="KW-1133">Transmembrane helix</keyword>
<dbReference type="InParanoid" id="D4H5D2"/>
<dbReference type="AlphaFoldDB" id="D4H5D2"/>
<dbReference type="KEGG" id="dap:Dacet_0771"/>
<protein>
    <submittedName>
        <fullName evidence="2">Uncharacterized protein</fullName>
    </submittedName>
</protein>
<dbReference type="Proteomes" id="UP000002012">
    <property type="component" value="Chromosome"/>
</dbReference>
<sequence>MSDAWIGVIGALGGASIGIAGQWFMSWRNHKRELRKIAFEEKTRVIFKLIQAMADLNHKIAKINNMEYAEPDAESYNKVITEYQAVVLSASVVLSDDLYEKAARYANERTNELHHEISKLCRDELNL</sequence>
<dbReference type="PaxDb" id="522772-Dacet_0771"/>
<keyword evidence="1" id="KW-0812">Transmembrane</keyword>
<dbReference type="EMBL" id="CP001968">
    <property type="protein sequence ID" value="ADD67552.1"/>
    <property type="molecule type" value="Genomic_DNA"/>
</dbReference>
<reference evidence="2 3" key="1">
    <citation type="journal article" date="2010" name="Stand. Genomic Sci.">
        <title>Complete genome sequence of Denitrovibrio acetiphilus type strain (N2460).</title>
        <authorList>
            <person name="Kiss H."/>
            <person name="Lang E."/>
            <person name="Lapidus A."/>
            <person name="Copeland A."/>
            <person name="Nolan M."/>
            <person name="Glavina Del Rio T."/>
            <person name="Chen F."/>
            <person name="Lucas S."/>
            <person name="Tice H."/>
            <person name="Cheng J.F."/>
            <person name="Han C."/>
            <person name="Goodwin L."/>
            <person name="Pitluck S."/>
            <person name="Liolios K."/>
            <person name="Pati A."/>
            <person name="Ivanova N."/>
            <person name="Mavromatis K."/>
            <person name="Chen A."/>
            <person name="Palaniappan K."/>
            <person name="Land M."/>
            <person name="Hauser L."/>
            <person name="Chang Y.J."/>
            <person name="Jeffries C.D."/>
            <person name="Detter J.C."/>
            <person name="Brettin T."/>
            <person name="Spring S."/>
            <person name="Rohde M."/>
            <person name="Goker M."/>
            <person name="Woyke T."/>
            <person name="Bristow J."/>
            <person name="Eisen J.A."/>
            <person name="Markowitz V."/>
            <person name="Hugenholtz P."/>
            <person name="Kyrpides N.C."/>
            <person name="Klenk H.P."/>
        </authorList>
    </citation>
    <scope>NUCLEOTIDE SEQUENCE [LARGE SCALE GENOMIC DNA]</scope>
    <source>
        <strain evidence="3">DSM 12809 / NBRC 114555 / N2460</strain>
    </source>
</reference>
<accession>D4H5D2</accession>
<dbReference type="RefSeq" id="WP_013010084.1">
    <property type="nucleotide sequence ID" value="NC_013943.1"/>
</dbReference>
<gene>
    <name evidence="2" type="ordered locus">Dacet_0771</name>
</gene>
<evidence type="ECO:0000256" key="1">
    <source>
        <dbReference type="SAM" id="Phobius"/>
    </source>
</evidence>
<feature type="transmembrane region" description="Helical" evidence="1">
    <location>
        <begin position="6"/>
        <end position="25"/>
    </location>
</feature>